<dbReference type="PANTHER" id="PTHR31286">
    <property type="entry name" value="GLYCINE-RICH CELL WALL STRUCTURAL PROTEIN 1.8-LIKE"/>
    <property type="match status" value="1"/>
</dbReference>
<proteinExistence type="predicted"/>
<dbReference type="EMBL" id="KZ623341">
    <property type="protein sequence ID" value="PNS24147.1"/>
    <property type="molecule type" value="Genomic_DNA"/>
</dbReference>
<protein>
    <recommendedName>
        <fullName evidence="2">DUF4283 domain-containing protein</fullName>
    </recommendedName>
</protein>
<gene>
    <name evidence="1" type="ORF">POPTR_T006800</name>
</gene>
<accession>A0A2K1RA41</accession>
<dbReference type="AlphaFoldDB" id="A0A2K1RA41"/>
<evidence type="ECO:0008006" key="2">
    <source>
        <dbReference type="Google" id="ProtNLM"/>
    </source>
</evidence>
<dbReference type="InterPro" id="IPR040256">
    <property type="entry name" value="At4g02000-like"/>
</dbReference>
<evidence type="ECO:0000313" key="1">
    <source>
        <dbReference type="EMBL" id="PNS24147.1"/>
    </source>
</evidence>
<organism evidence="1">
    <name type="scientific">Populus trichocarpa</name>
    <name type="common">Western balsam poplar</name>
    <name type="synonym">Populus balsamifera subsp. trichocarpa</name>
    <dbReference type="NCBI Taxonomy" id="3694"/>
    <lineage>
        <taxon>Eukaryota</taxon>
        <taxon>Viridiplantae</taxon>
        <taxon>Streptophyta</taxon>
        <taxon>Embryophyta</taxon>
        <taxon>Tracheophyta</taxon>
        <taxon>Spermatophyta</taxon>
        <taxon>Magnoliopsida</taxon>
        <taxon>eudicotyledons</taxon>
        <taxon>Gunneridae</taxon>
        <taxon>Pentapetalae</taxon>
        <taxon>rosids</taxon>
        <taxon>fabids</taxon>
        <taxon>Malpighiales</taxon>
        <taxon>Salicaceae</taxon>
        <taxon>Saliceae</taxon>
        <taxon>Populus</taxon>
    </lineage>
</organism>
<sequence>MLHGHGAIFSNSDENNCATKDPVWFMSFGSIVELDEREEPRPSSIANRHLELRRYKLNMQFSKDDLSRIPVWVKLHNVPLDYWTNKGLSYVVSALGVPLNADITTLIHKRLTYARVCVEIDASKLLVKEFDQQCPNGMVITILAEYEWLPSRCTSCNVFGHNLATCLNNNNNNNNKAPIIGEAKKKKCVDRTTSVYNLQNQFQW</sequence>
<name>A0A2K1RA41_POPTR</name>
<reference evidence="1" key="1">
    <citation type="journal article" date="2006" name="Science">
        <title>The genome of black cottonwood, Populus trichocarpa (Torr. &amp; Gray).</title>
        <authorList>
            <person name="Tuskan G.A."/>
            <person name="Difazio S."/>
            <person name="Jansson S."/>
            <person name="Bohlmann J."/>
            <person name="Grigoriev I."/>
            <person name="Hellsten U."/>
            <person name="Putnam N."/>
            <person name="Ralph S."/>
            <person name="Rombauts S."/>
            <person name="Salamov A."/>
            <person name="Schein J."/>
            <person name="Sterck L."/>
            <person name="Aerts A."/>
            <person name="Bhalerao R.R."/>
            <person name="Bhalerao R.P."/>
            <person name="Blaudez D."/>
            <person name="Boerjan W."/>
            <person name="Brun A."/>
            <person name="Brunner A."/>
            <person name="Busov V."/>
            <person name="Campbell M."/>
            <person name="Carlson J."/>
            <person name="Chalot M."/>
            <person name="Chapman J."/>
            <person name="Chen G.L."/>
            <person name="Cooper D."/>
            <person name="Coutinho P.M."/>
            <person name="Couturier J."/>
            <person name="Covert S."/>
            <person name="Cronk Q."/>
            <person name="Cunningham R."/>
            <person name="Davis J."/>
            <person name="Degroeve S."/>
            <person name="Dejardin A."/>
            <person name="Depamphilis C."/>
            <person name="Detter J."/>
            <person name="Dirks B."/>
            <person name="Dubchak I."/>
            <person name="Duplessis S."/>
            <person name="Ehlting J."/>
            <person name="Ellis B."/>
            <person name="Gendler K."/>
            <person name="Goodstein D."/>
            <person name="Gribskov M."/>
            <person name="Grimwood J."/>
            <person name="Groover A."/>
            <person name="Gunter L."/>
            <person name="Hamberger B."/>
            <person name="Heinze B."/>
            <person name="Helariutta Y."/>
            <person name="Henrissat B."/>
            <person name="Holligan D."/>
            <person name="Holt R."/>
            <person name="Huang W."/>
            <person name="Islam-Faridi N."/>
            <person name="Jones S."/>
            <person name="Jones-Rhoades M."/>
            <person name="Jorgensen R."/>
            <person name="Joshi C."/>
            <person name="Kangasjarvi J."/>
            <person name="Karlsson J."/>
            <person name="Kelleher C."/>
            <person name="Kirkpatrick R."/>
            <person name="Kirst M."/>
            <person name="Kohler A."/>
            <person name="Kalluri U."/>
            <person name="Larimer F."/>
            <person name="Leebens-Mack J."/>
            <person name="Leple J.C."/>
            <person name="Locascio P."/>
            <person name="Lou Y."/>
            <person name="Lucas S."/>
            <person name="Martin F."/>
            <person name="Montanini B."/>
            <person name="Napoli C."/>
            <person name="Nelson D.R."/>
            <person name="Nelson C."/>
            <person name="Nieminen K."/>
            <person name="Nilsson O."/>
            <person name="Pereda V."/>
            <person name="Peter G."/>
            <person name="Philippe R."/>
            <person name="Pilate G."/>
            <person name="Poliakov A."/>
            <person name="Razumovskaya J."/>
            <person name="Richardson P."/>
            <person name="Rinaldi C."/>
            <person name="Ritland K."/>
            <person name="Rouze P."/>
            <person name="Ryaboy D."/>
            <person name="Schmutz J."/>
            <person name="Schrader J."/>
            <person name="Segerman B."/>
            <person name="Shin H."/>
            <person name="Siddiqui A."/>
            <person name="Sterky F."/>
            <person name="Terry A."/>
            <person name="Tsai C.J."/>
            <person name="Uberbacher E."/>
            <person name="Unneberg P."/>
            <person name="Vahala J."/>
            <person name="Wall K."/>
            <person name="Wessler S."/>
            <person name="Yang G."/>
            <person name="Yin T."/>
            <person name="Douglas C."/>
            <person name="Marra M."/>
            <person name="Sandberg G."/>
            <person name="Van de Peer Y."/>
            <person name="Rokhsar D."/>
        </authorList>
    </citation>
    <scope>NUCLEOTIDE SEQUENCE [LARGE SCALE GENOMIC DNA]</scope>
    <source>
        <strain evidence="1">Nisqually-1</strain>
    </source>
</reference>
<dbReference type="InParanoid" id="A0A2K1RA41"/>
<reference evidence="1" key="2">
    <citation type="submission" date="2017-07" db="EMBL/GenBank/DDBJ databases">
        <title>WGS assembly of Populus trichocarpa.</title>
        <authorList>
            <person name="Tuskan G."/>
            <person name="Difazio S."/>
            <person name="Jansson S."/>
            <person name="Bohlmann J."/>
            <person name="Grigoriev I."/>
            <person name="Hellsten U."/>
            <person name="Putnam N."/>
            <person name="Ralph S."/>
            <person name="Rombauts S."/>
            <person name="Salamov A."/>
            <person name="Schein J."/>
            <person name="Sterck L."/>
            <person name="Aerts A."/>
            <person name="Bhalerao R."/>
            <person name="Bhalerao R."/>
            <person name="Blaudez D."/>
            <person name="Boerjan W."/>
            <person name="Brun A."/>
            <person name="Brunner A."/>
            <person name="Busov V."/>
            <person name="Campbell M."/>
            <person name="Carlson J."/>
            <person name="Chalot M."/>
            <person name="Chapman J."/>
            <person name="Chen G."/>
            <person name="Cooper D."/>
            <person name="Coutinho P."/>
            <person name="Couturier J."/>
            <person name="Covert S."/>
            <person name="Cronk Q."/>
            <person name="Cunningham R."/>
            <person name="Davis J."/>
            <person name="Degroeve S."/>
            <person name="Dejardin A."/>
            <person name="Depamphilis C."/>
            <person name="Detter J."/>
            <person name="Dirks B."/>
            <person name="Dubchak I."/>
            <person name="Duplessis S."/>
            <person name="Ehlting J."/>
            <person name="Ellis B."/>
            <person name="Gendler K."/>
            <person name="Goodstein D."/>
            <person name="Gribskov M."/>
            <person name="Grimwood J."/>
            <person name="Groover A."/>
            <person name="Gunter L."/>
            <person name="Hamberger B."/>
            <person name="Heinze B."/>
            <person name="Helariutta Y."/>
            <person name="Henrissat B."/>
            <person name="Holligan D."/>
            <person name="Holt R."/>
            <person name="Huang W."/>
            <person name="Islam-Faridi N."/>
            <person name="Jones S."/>
            <person name="Jones-Rhoades M."/>
            <person name="Jorgensen R."/>
            <person name="Joshi C."/>
            <person name="Kangasjarvi J."/>
            <person name="Karlsson J."/>
            <person name="Kelleher C."/>
            <person name="Kirkpatrick R."/>
            <person name="Kirst M."/>
            <person name="Kohler A."/>
            <person name="Kalluri U."/>
            <person name="Larimer F."/>
            <person name="Leebens-Mack J."/>
            <person name="Leple J."/>
            <person name="Locascio P."/>
            <person name="Lou Y."/>
            <person name="Lucas S."/>
            <person name="Martin F."/>
            <person name="Montanini B."/>
            <person name="Napoli C."/>
            <person name="Nelson D."/>
            <person name="Nelson C."/>
            <person name="Nieminen K."/>
            <person name="Nilsson O."/>
            <person name="Pereda V."/>
            <person name="Peter G."/>
            <person name="Philippe R."/>
            <person name="Pilate G."/>
            <person name="Poliakov A."/>
            <person name="Razumovskaya J."/>
            <person name="Richardson P."/>
            <person name="Rinaldi C."/>
            <person name="Ritland K."/>
            <person name="Rouze P."/>
            <person name="Ryaboy D."/>
            <person name="Schmutz J."/>
            <person name="Schrader J."/>
            <person name="Segerman B."/>
            <person name="Shin H."/>
            <person name="Siddiqui A."/>
            <person name="Sterky F."/>
            <person name="Terry A."/>
            <person name="Tsai C."/>
            <person name="Uberbacher E."/>
            <person name="Unneberg P."/>
            <person name="Vahala J."/>
            <person name="Wall K."/>
            <person name="Wessler S."/>
            <person name="Yang G."/>
            <person name="Yin T."/>
            <person name="Douglas C."/>
            <person name="Marra M."/>
            <person name="Sandberg G."/>
            <person name="Van De Peer Y."/>
            <person name="Rokhsar D."/>
        </authorList>
    </citation>
    <scope>NUCLEOTIDE SEQUENCE</scope>
    <source>
        <strain evidence="1">Nisqually-1</strain>
    </source>
</reference>
<dbReference type="PANTHER" id="PTHR31286:SF99">
    <property type="entry name" value="DUF4283 DOMAIN-CONTAINING PROTEIN"/>
    <property type="match status" value="1"/>
</dbReference>